<sequence>MYLIILLLPLVVFFYRYSRDTFNPGFLLSSSYIFVSLIILWTSDVLTYEFKLETQLFIFCNIMAFSFSSLFGALCLRGISNNLYPLESRVKYNTLLIVFVTVASAYVFLRFNGYGTSLAEIRESLHEIRSEEVNEGHSQIQYLLTVIYVLWAWLLIAREKTSKNKVLLIVIFILLLAVSVASTSKQATFMLFISTFFIMTKRRLKSIILFALLGVCVFLFFSFVVRNNDSSNFVLALKTYLTMYVSSPTIAMQEYYLLWDKLGDSNLLRFFAKLSGGEVAPSLHRPFVYVGVPTNVYTAYSDYVVYGWLVSIIISIIHGFICGLLWRLSYFSLWAKIFYSLFAYSIVFIFFHESFMTYFSLWLQILILALFVSLSNRLILRKKKIPSCERF</sequence>
<evidence type="ECO:0000256" key="1">
    <source>
        <dbReference type="SAM" id="Phobius"/>
    </source>
</evidence>
<accession>A0A6B9XT58</accession>
<dbReference type="NCBIfam" id="TIGR04370">
    <property type="entry name" value="glyco_rpt_poly"/>
    <property type="match status" value="1"/>
</dbReference>
<feature type="transmembrane region" description="Helical" evidence="1">
    <location>
        <begin position="168"/>
        <end position="199"/>
    </location>
</feature>
<feature type="transmembrane region" description="Helical" evidence="1">
    <location>
        <begin position="28"/>
        <end position="46"/>
    </location>
</feature>
<feature type="transmembrane region" description="Helical" evidence="1">
    <location>
        <begin position="139"/>
        <end position="156"/>
    </location>
</feature>
<organism evidence="2">
    <name type="scientific">Enterobacter cloacae</name>
    <dbReference type="NCBI Taxonomy" id="550"/>
    <lineage>
        <taxon>Bacteria</taxon>
        <taxon>Pseudomonadati</taxon>
        <taxon>Pseudomonadota</taxon>
        <taxon>Gammaproteobacteria</taxon>
        <taxon>Enterobacterales</taxon>
        <taxon>Enterobacteriaceae</taxon>
        <taxon>Enterobacter</taxon>
        <taxon>Enterobacter cloacae complex</taxon>
    </lineage>
</organism>
<dbReference type="AlphaFoldDB" id="A0A6B9XT58"/>
<proteinExistence type="predicted"/>
<dbReference type="EMBL" id="MK595729">
    <property type="protein sequence ID" value="QHR93266.1"/>
    <property type="molecule type" value="Genomic_DNA"/>
</dbReference>
<feature type="transmembrane region" description="Helical" evidence="1">
    <location>
        <begin position="92"/>
        <end position="109"/>
    </location>
</feature>
<feature type="transmembrane region" description="Helical" evidence="1">
    <location>
        <begin position="303"/>
        <end position="326"/>
    </location>
</feature>
<feature type="transmembrane region" description="Helical" evidence="1">
    <location>
        <begin position="358"/>
        <end position="380"/>
    </location>
</feature>
<keyword evidence="1" id="KW-0472">Membrane</keyword>
<gene>
    <name evidence="2" type="primary">wzy</name>
</gene>
<keyword evidence="1" id="KW-0812">Transmembrane</keyword>
<protein>
    <submittedName>
        <fullName evidence="2">O antigen polymerase</fullName>
    </submittedName>
</protein>
<evidence type="ECO:0000313" key="2">
    <source>
        <dbReference type="EMBL" id="QHR93266.1"/>
    </source>
</evidence>
<feature type="transmembrane region" description="Helical" evidence="1">
    <location>
        <begin position="333"/>
        <end position="352"/>
    </location>
</feature>
<name>A0A6B9XT58_ENTCL</name>
<feature type="transmembrane region" description="Helical" evidence="1">
    <location>
        <begin position="58"/>
        <end position="80"/>
    </location>
</feature>
<keyword evidence="1" id="KW-1133">Transmembrane helix</keyword>
<feature type="transmembrane region" description="Helical" evidence="1">
    <location>
        <begin position="206"/>
        <end position="225"/>
    </location>
</feature>
<reference evidence="2" key="1">
    <citation type="submission" date="2019-03" db="EMBL/GenBank/DDBJ databases">
        <title>Genetic characterization of the O-antigen and development of a molecular serotyping scheme for Enterobacter cloacae.</title>
        <authorList>
            <person name="Li Y."/>
            <person name="Huang J."/>
            <person name="Wang X."/>
            <person name="Xu C."/>
            <person name="Han T."/>
            <person name="Guo X."/>
        </authorList>
    </citation>
    <scope>NUCLEOTIDE SEQUENCE</scope>
    <source>
        <strain evidence="2">NCTC 11586</strain>
    </source>
</reference>